<keyword evidence="5" id="KW-1185">Reference proteome</keyword>
<dbReference type="InterPro" id="IPR001789">
    <property type="entry name" value="Sig_transdc_resp-reg_receiver"/>
</dbReference>
<dbReference type="Proteomes" id="UP000295765">
    <property type="component" value="Unassembled WGS sequence"/>
</dbReference>
<sequence>MAALRVLLIDPSPGRSAILEQALRDGGCEVVARLGCCDDLLGQVTALAPDVVLVDVDSPDRDVLENLHSVGRDNPRPIVVFAADDSSDTIAAAVRAGVSAYVVDGLLPHRVKPIIDVAIARFREFQALKRELEATRNRLAERKLVDKAKGLLMARKGYGEAEAYAALRKLAMDRNQRIGEVARNIIDVLELLG</sequence>
<comment type="caution">
    <text evidence="4">The sequence shown here is derived from an EMBL/GenBank/DDBJ whole genome shotgun (WGS) entry which is preliminary data.</text>
</comment>
<dbReference type="RefSeq" id="WP_243662714.1">
    <property type="nucleotide sequence ID" value="NZ_SLWY01000021.1"/>
</dbReference>
<dbReference type="SMART" id="SM00448">
    <property type="entry name" value="REC"/>
    <property type="match status" value="1"/>
</dbReference>
<dbReference type="GO" id="GO:0003723">
    <property type="term" value="F:RNA binding"/>
    <property type="evidence" value="ECO:0007669"/>
    <property type="project" value="InterPro"/>
</dbReference>
<gene>
    <name evidence="4" type="ORF">EV699_12145</name>
</gene>
<dbReference type="CDD" id="cd00156">
    <property type="entry name" value="REC"/>
    <property type="match status" value="1"/>
</dbReference>
<dbReference type="SUPFAM" id="SSF52172">
    <property type="entry name" value="CheY-like"/>
    <property type="match status" value="1"/>
</dbReference>
<evidence type="ECO:0000313" key="4">
    <source>
        <dbReference type="EMBL" id="TCO78932.1"/>
    </source>
</evidence>
<feature type="domain" description="ANTAR" evidence="3">
    <location>
        <begin position="125"/>
        <end position="186"/>
    </location>
</feature>
<dbReference type="Pfam" id="PF00072">
    <property type="entry name" value="Response_reg"/>
    <property type="match status" value="1"/>
</dbReference>
<reference evidence="4 5" key="1">
    <citation type="submission" date="2019-03" db="EMBL/GenBank/DDBJ databases">
        <title>Genomic Encyclopedia of Type Strains, Phase IV (KMG-IV): sequencing the most valuable type-strain genomes for metagenomic binning, comparative biology and taxonomic classification.</title>
        <authorList>
            <person name="Goeker M."/>
        </authorList>
    </citation>
    <scope>NUCLEOTIDE SEQUENCE [LARGE SCALE GENOMIC DNA]</scope>
    <source>
        <strain evidence="4 5">DSM 25287</strain>
    </source>
</reference>
<dbReference type="InterPro" id="IPR008327">
    <property type="entry name" value="Sig_transdc_resp-reg_antiterm"/>
</dbReference>
<dbReference type="InterPro" id="IPR011006">
    <property type="entry name" value="CheY-like_superfamily"/>
</dbReference>
<dbReference type="Gene3D" id="1.10.10.10">
    <property type="entry name" value="Winged helix-like DNA-binding domain superfamily/Winged helix DNA-binding domain"/>
    <property type="match status" value="1"/>
</dbReference>
<proteinExistence type="predicted"/>
<dbReference type="InterPro" id="IPR005561">
    <property type="entry name" value="ANTAR"/>
</dbReference>
<dbReference type="PIRSF" id="PIRSF036382">
    <property type="entry name" value="RR_antiterm"/>
    <property type="match status" value="1"/>
</dbReference>
<feature type="modified residue" description="4-aspartylphosphate" evidence="1">
    <location>
        <position position="55"/>
    </location>
</feature>
<dbReference type="Pfam" id="PF03861">
    <property type="entry name" value="ANTAR"/>
    <property type="match status" value="1"/>
</dbReference>
<dbReference type="GO" id="GO:0000160">
    <property type="term" value="P:phosphorelay signal transduction system"/>
    <property type="evidence" value="ECO:0007669"/>
    <property type="project" value="InterPro"/>
</dbReference>
<keyword evidence="1" id="KW-0597">Phosphoprotein</keyword>
<evidence type="ECO:0000256" key="1">
    <source>
        <dbReference type="PROSITE-ProRule" id="PRU00169"/>
    </source>
</evidence>
<dbReference type="EMBL" id="SLWY01000021">
    <property type="protein sequence ID" value="TCO78932.1"/>
    <property type="molecule type" value="Genomic_DNA"/>
</dbReference>
<evidence type="ECO:0000259" key="3">
    <source>
        <dbReference type="PROSITE" id="PS50921"/>
    </source>
</evidence>
<dbReference type="SMART" id="SM01012">
    <property type="entry name" value="ANTAR"/>
    <property type="match status" value="1"/>
</dbReference>
<dbReference type="PROSITE" id="PS50110">
    <property type="entry name" value="RESPONSE_REGULATORY"/>
    <property type="match status" value="1"/>
</dbReference>
<evidence type="ECO:0000313" key="5">
    <source>
        <dbReference type="Proteomes" id="UP000295765"/>
    </source>
</evidence>
<dbReference type="Gene3D" id="3.40.50.2300">
    <property type="match status" value="1"/>
</dbReference>
<dbReference type="AlphaFoldDB" id="A0A4R2L0A2"/>
<protein>
    <submittedName>
        <fullName evidence="4">Response regulator receiver and ANTAR domain protein</fullName>
    </submittedName>
</protein>
<accession>A0A4R2L0A2</accession>
<organism evidence="4 5">
    <name type="scientific">Plasticicumulans lactativorans</name>
    <dbReference type="NCBI Taxonomy" id="1133106"/>
    <lineage>
        <taxon>Bacteria</taxon>
        <taxon>Pseudomonadati</taxon>
        <taxon>Pseudomonadota</taxon>
        <taxon>Gammaproteobacteria</taxon>
        <taxon>Candidatus Competibacteraceae</taxon>
        <taxon>Plasticicumulans</taxon>
    </lineage>
</organism>
<evidence type="ECO:0000259" key="2">
    <source>
        <dbReference type="PROSITE" id="PS50110"/>
    </source>
</evidence>
<feature type="domain" description="Response regulatory" evidence="2">
    <location>
        <begin position="5"/>
        <end position="119"/>
    </location>
</feature>
<dbReference type="PROSITE" id="PS50921">
    <property type="entry name" value="ANTAR"/>
    <property type="match status" value="1"/>
</dbReference>
<dbReference type="InterPro" id="IPR036388">
    <property type="entry name" value="WH-like_DNA-bd_sf"/>
</dbReference>
<name>A0A4R2L0A2_9GAMM</name>